<keyword evidence="2" id="KW-0472">Membrane</keyword>
<name>A0A9R1XN46_LACSA</name>
<comment type="caution">
    <text evidence="3">The sequence shown here is derived from an EMBL/GenBank/DDBJ whole genome shotgun (WGS) entry which is preliminary data.</text>
</comment>
<dbReference type="Gramene" id="rna-gnl|WGS:NBSK|LSAT_4X70940_mrna">
    <property type="protein sequence ID" value="cds-PLY94984.1"/>
    <property type="gene ID" value="gene-LSAT_4X70940"/>
</dbReference>
<accession>A0A9R1XN46</accession>
<keyword evidence="4" id="KW-1185">Reference proteome</keyword>
<keyword evidence="2" id="KW-1133">Transmembrane helix</keyword>
<protein>
    <submittedName>
        <fullName evidence="3">Uncharacterized protein</fullName>
    </submittedName>
</protein>
<feature type="transmembrane region" description="Helical" evidence="2">
    <location>
        <begin position="78"/>
        <end position="93"/>
    </location>
</feature>
<sequence length="441" mass="49505">MAGSSSHSSNKTHLQDPNSPPLSSSMPTKPPKSKSVFTHYFFCKSLIIILVLLVFSFFPSQVPEIFKKTTIINKLWELIYLLVIGIAICYGLFSRKMNSVHSSDESDGAKETYLSEISHISSIFEDGVKSPYVFEERDSEFGNGFRKSDRKKLNQSFIGESMVVIDDKNFVLEQLSKRRTIKQNLGSKILDSAAAKSVLQDSSSTFGDGIKMGKFRGLVPIKLEKKFRQTVSNPDSDSDSDSNSQIPLNWRSKSMRSEKIPDETSHFTKPSVGILDLRSQSMRVSTPTQMKNSADNKESKGETSFKESKPREFSFDSSSEMKNLSDSKEIQKDTIKDSSNSIQKSPPVANTYKRGKSVRTKRPNEQVFKAKTEIIPNQTVTEAETGSNLGNNATNMNLDDYLSDPEPHSGEVDRKADEFIAKFREQIRLQQVASARRLNLI</sequence>
<evidence type="ECO:0000256" key="1">
    <source>
        <dbReference type="SAM" id="MobiDB-lite"/>
    </source>
</evidence>
<dbReference type="AlphaFoldDB" id="A0A9R1XN46"/>
<dbReference type="EMBL" id="NBSK02000004">
    <property type="protein sequence ID" value="KAJ0213497.1"/>
    <property type="molecule type" value="Genomic_DNA"/>
</dbReference>
<feature type="compositionally biased region" description="Basic and acidic residues" evidence="1">
    <location>
        <begin position="255"/>
        <end position="266"/>
    </location>
</feature>
<reference evidence="3 4" key="1">
    <citation type="journal article" date="2017" name="Nat. Commun.">
        <title>Genome assembly with in vitro proximity ligation data and whole-genome triplication in lettuce.</title>
        <authorList>
            <person name="Reyes-Chin-Wo S."/>
            <person name="Wang Z."/>
            <person name="Yang X."/>
            <person name="Kozik A."/>
            <person name="Arikit S."/>
            <person name="Song C."/>
            <person name="Xia L."/>
            <person name="Froenicke L."/>
            <person name="Lavelle D.O."/>
            <person name="Truco M.J."/>
            <person name="Xia R."/>
            <person name="Zhu S."/>
            <person name="Xu C."/>
            <person name="Xu H."/>
            <person name="Xu X."/>
            <person name="Cox K."/>
            <person name="Korf I."/>
            <person name="Meyers B.C."/>
            <person name="Michelmore R.W."/>
        </authorList>
    </citation>
    <scope>NUCLEOTIDE SEQUENCE [LARGE SCALE GENOMIC DNA]</scope>
    <source>
        <strain evidence="4">cv. Salinas</strain>
        <tissue evidence="3">Seedlings</tissue>
    </source>
</reference>
<evidence type="ECO:0000256" key="2">
    <source>
        <dbReference type="SAM" id="Phobius"/>
    </source>
</evidence>
<dbReference type="Pfam" id="PF05553">
    <property type="entry name" value="DUF761"/>
    <property type="match status" value="1"/>
</dbReference>
<evidence type="ECO:0000313" key="4">
    <source>
        <dbReference type="Proteomes" id="UP000235145"/>
    </source>
</evidence>
<feature type="compositionally biased region" description="Polar residues" evidence="1">
    <location>
        <begin position="278"/>
        <end position="293"/>
    </location>
</feature>
<keyword evidence="2" id="KW-0812">Transmembrane</keyword>
<dbReference type="Proteomes" id="UP000235145">
    <property type="component" value="Unassembled WGS sequence"/>
</dbReference>
<feature type="compositionally biased region" description="Basic and acidic residues" evidence="1">
    <location>
        <begin position="294"/>
        <end position="314"/>
    </location>
</feature>
<organism evidence="3 4">
    <name type="scientific">Lactuca sativa</name>
    <name type="common">Garden lettuce</name>
    <dbReference type="NCBI Taxonomy" id="4236"/>
    <lineage>
        <taxon>Eukaryota</taxon>
        <taxon>Viridiplantae</taxon>
        <taxon>Streptophyta</taxon>
        <taxon>Embryophyta</taxon>
        <taxon>Tracheophyta</taxon>
        <taxon>Spermatophyta</taxon>
        <taxon>Magnoliopsida</taxon>
        <taxon>eudicotyledons</taxon>
        <taxon>Gunneridae</taxon>
        <taxon>Pentapetalae</taxon>
        <taxon>asterids</taxon>
        <taxon>campanulids</taxon>
        <taxon>Asterales</taxon>
        <taxon>Asteraceae</taxon>
        <taxon>Cichorioideae</taxon>
        <taxon>Cichorieae</taxon>
        <taxon>Lactucinae</taxon>
        <taxon>Lactuca</taxon>
    </lineage>
</organism>
<dbReference type="PANTHER" id="PTHR34059">
    <property type="entry name" value="EXPRESSED PROTEIN"/>
    <property type="match status" value="1"/>
</dbReference>
<dbReference type="InterPro" id="IPR008480">
    <property type="entry name" value="DUF761_pln"/>
</dbReference>
<evidence type="ECO:0000313" key="3">
    <source>
        <dbReference type="EMBL" id="KAJ0213497.1"/>
    </source>
</evidence>
<feature type="compositionally biased region" description="Polar residues" evidence="1">
    <location>
        <begin position="1"/>
        <end position="17"/>
    </location>
</feature>
<feature type="transmembrane region" description="Helical" evidence="2">
    <location>
        <begin position="36"/>
        <end position="58"/>
    </location>
</feature>
<feature type="region of interest" description="Disordered" evidence="1">
    <location>
        <begin position="1"/>
        <end position="30"/>
    </location>
</feature>
<feature type="compositionally biased region" description="Basic and acidic residues" evidence="1">
    <location>
        <begin position="323"/>
        <end position="336"/>
    </location>
</feature>
<feature type="region of interest" description="Disordered" evidence="1">
    <location>
        <begin position="229"/>
        <end position="363"/>
    </location>
</feature>
<gene>
    <name evidence="3" type="ORF">LSAT_V11C400185050</name>
</gene>
<proteinExistence type="predicted"/>
<dbReference type="PANTHER" id="PTHR34059:SF6">
    <property type="entry name" value="DUF4408 DOMAIN-CONTAINING PROTEIN"/>
    <property type="match status" value="1"/>
</dbReference>